<evidence type="ECO:0000313" key="1">
    <source>
        <dbReference type="EMBL" id="RFT15750.1"/>
    </source>
</evidence>
<protein>
    <submittedName>
        <fullName evidence="1">Uncharacterized protein</fullName>
    </submittedName>
</protein>
<reference evidence="1 2" key="1">
    <citation type="submission" date="2018-08" db="EMBL/GenBank/DDBJ databases">
        <title>Genome analysis of the thermophilic bacterium of the candidate phylum Aminicenantes from deep subsurface aquifer revealed its physiology and ecological role.</title>
        <authorList>
            <person name="Kadnikov V.V."/>
            <person name="Mardanov A.V."/>
            <person name="Beletsky A.V."/>
            <person name="Karnachuk O.V."/>
            <person name="Ravin N.V."/>
        </authorList>
    </citation>
    <scope>NUCLEOTIDE SEQUENCE [LARGE SCALE GENOMIC DNA]</scope>
    <source>
        <strain evidence="1">BY38</strain>
    </source>
</reference>
<name>A0A3E2BLY1_9BACT</name>
<gene>
    <name evidence="1" type="ORF">OP8BY_0125</name>
</gene>
<sequence>MRRGKAGFLALILALFLGFIFWLSSATVFTFGETAVKLPAGCQVEIKPGHIAFHLAEGRLELIPEADNLKVRTVDKNGKVVYTGTQGRVFAECQPEKFKKLKVTDADYRFIRFALGKPEPDPAGRGVLIPKGTRIEKVEEDLYRFHLENGEVISFKCKAAGEDKIGDCTRYTRDGKIMYTRTKVKLCRMSSLEELKSLPSTLPEQLWVQFVTESKG</sequence>
<proteinExistence type="predicted"/>
<organism evidence="1 2">
    <name type="scientific">Candidatus Saccharicenans subterraneus</name>
    <dbReference type="NCBI Taxonomy" id="2508984"/>
    <lineage>
        <taxon>Bacteria</taxon>
        <taxon>Candidatus Aminicenantota</taxon>
        <taxon>Candidatus Aminicenantia</taxon>
        <taxon>Candidatus Aminicenantales</taxon>
        <taxon>Candidatus Saccharicenantaceae</taxon>
        <taxon>Candidatus Saccharicenans</taxon>
    </lineage>
</organism>
<comment type="caution">
    <text evidence="1">The sequence shown here is derived from an EMBL/GenBank/DDBJ whole genome shotgun (WGS) entry which is preliminary data.</text>
</comment>
<dbReference type="Proteomes" id="UP000257323">
    <property type="component" value="Unassembled WGS sequence"/>
</dbReference>
<dbReference type="AlphaFoldDB" id="A0A3E2BLY1"/>
<evidence type="ECO:0000313" key="2">
    <source>
        <dbReference type="Proteomes" id="UP000257323"/>
    </source>
</evidence>
<dbReference type="EMBL" id="QUAH01000007">
    <property type="protein sequence ID" value="RFT15750.1"/>
    <property type="molecule type" value="Genomic_DNA"/>
</dbReference>
<accession>A0A3E2BLY1</accession>